<dbReference type="PANTHER" id="PTHR14359:SF6">
    <property type="entry name" value="PHOSPHOPANTOTHENOYLCYSTEINE DECARBOXYLASE"/>
    <property type="match status" value="1"/>
</dbReference>
<feature type="binding site" evidence="3">
    <location>
        <position position="345"/>
    </location>
    <ligand>
        <name>CTP</name>
        <dbReference type="ChEBI" id="CHEBI:37563"/>
    </ligand>
</feature>
<dbReference type="GO" id="GO:0010181">
    <property type="term" value="F:FMN binding"/>
    <property type="evidence" value="ECO:0007669"/>
    <property type="project" value="UniProtKB-UniRule"/>
</dbReference>
<comment type="similarity">
    <text evidence="3 4">In the C-terminal section; belongs to the PPC synthetase family.</text>
</comment>
<dbReference type="Gene3D" id="3.40.50.10300">
    <property type="entry name" value="CoaB-like"/>
    <property type="match status" value="1"/>
</dbReference>
<reference evidence="7 8" key="1">
    <citation type="journal article" date="2008" name="Proc. Natl. Acad. Sci. U.S.A.">
        <title>Niche adaptation and genome expansion in the chlorophyll d-producing cyanobacterium Acaryochloris marina.</title>
        <authorList>
            <person name="Swingley W.D."/>
            <person name="Chen M."/>
            <person name="Cheung P.C."/>
            <person name="Conrad A.L."/>
            <person name="Dejesa L.C."/>
            <person name="Hao J."/>
            <person name="Honchak B.M."/>
            <person name="Karbach L.E."/>
            <person name="Kurdoglu A."/>
            <person name="Lahiri S."/>
            <person name="Mastrian S.D."/>
            <person name="Miyashita H."/>
            <person name="Page L."/>
            <person name="Ramakrishna P."/>
            <person name="Satoh S."/>
            <person name="Sattley W.M."/>
            <person name="Shimada Y."/>
            <person name="Taylor H.L."/>
            <person name="Tomo T."/>
            <person name="Tsuchiya T."/>
            <person name="Wang Z.T."/>
            <person name="Raymond J."/>
            <person name="Mimuro M."/>
            <person name="Blankenship R.E."/>
            <person name="Touchman J.W."/>
        </authorList>
    </citation>
    <scope>NUCLEOTIDE SEQUENCE [LARGE SCALE GENOMIC DNA]</scope>
    <source>
        <strain evidence="8">MBIC 11017</strain>
    </source>
</reference>
<comment type="catalytic activity">
    <reaction evidence="3 4">
        <text>N-[(R)-4-phosphopantothenoyl]-L-cysteine + H(+) = (R)-4'-phosphopantetheine + CO2</text>
        <dbReference type="Rhea" id="RHEA:16793"/>
        <dbReference type="ChEBI" id="CHEBI:15378"/>
        <dbReference type="ChEBI" id="CHEBI:16526"/>
        <dbReference type="ChEBI" id="CHEBI:59458"/>
        <dbReference type="ChEBI" id="CHEBI:61723"/>
        <dbReference type="EC" id="4.1.1.36"/>
    </reaction>
</comment>
<evidence type="ECO:0000256" key="4">
    <source>
        <dbReference type="RuleBase" id="RU364078"/>
    </source>
</evidence>
<dbReference type="OrthoDB" id="9802554at2"/>
<keyword evidence="2 3" id="KW-0456">Lyase</keyword>
<dbReference type="EMBL" id="CP000828">
    <property type="protein sequence ID" value="ABW25198.1"/>
    <property type="molecule type" value="Genomic_DNA"/>
</dbReference>
<keyword evidence="3 4" id="KW-0436">Ligase</keyword>
<dbReference type="InterPro" id="IPR007085">
    <property type="entry name" value="DNA/pantothenate-metab_flavo_C"/>
</dbReference>
<evidence type="ECO:0000256" key="2">
    <source>
        <dbReference type="ARBA" id="ARBA00023239"/>
    </source>
</evidence>
<feature type="region of interest" description="Phosphopantothenoylcysteine decarboxylase" evidence="3">
    <location>
        <begin position="1"/>
        <end position="191"/>
    </location>
</feature>
<feature type="domain" description="Flavoprotein" evidence="5">
    <location>
        <begin position="4"/>
        <end position="173"/>
    </location>
</feature>
<dbReference type="PANTHER" id="PTHR14359">
    <property type="entry name" value="HOMO-OLIGOMERIC FLAVIN CONTAINING CYS DECARBOXYLASE FAMILY"/>
    <property type="match status" value="1"/>
</dbReference>
<dbReference type="GO" id="GO:0004632">
    <property type="term" value="F:phosphopantothenate--cysteine ligase activity"/>
    <property type="evidence" value="ECO:0007669"/>
    <property type="project" value="UniProtKB-UniRule"/>
</dbReference>
<evidence type="ECO:0000313" key="7">
    <source>
        <dbReference type="EMBL" id="ABW25198.1"/>
    </source>
</evidence>
<dbReference type="InterPro" id="IPR035929">
    <property type="entry name" value="CoaB-like_sf"/>
</dbReference>
<dbReference type="GO" id="GO:0015937">
    <property type="term" value="P:coenzyme A biosynthetic process"/>
    <property type="evidence" value="ECO:0007669"/>
    <property type="project" value="UniProtKB-UniRule"/>
</dbReference>
<evidence type="ECO:0000313" key="8">
    <source>
        <dbReference type="Proteomes" id="UP000000268"/>
    </source>
</evidence>
<comment type="pathway">
    <text evidence="3 4">Cofactor biosynthesis; coenzyme A biosynthesis; CoA from (R)-pantothenate: step 2/5.</text>
</comment>
<feature type="binding site" evidence="3">
    <location>
        <position position="341"/>
    </location>
    <ligand>
        <name>CTP</name>
        <dbReference type="ChEBI" id="CHEBI:37563"/>
    </ligand>
</feature>
<dbReference type="Gene3D" id="3.40.50.1950">
    <property type="entry name" value="Flavin prenyltransferase-like"/>
    <property type="match status" value="1"/>
</dbReference>
<dbReference type="HAMAP" id="MF_02225">
    <property type="entry name" value="CoaBC"/>
    <property type="match status" value="1"/>
</dbReference>
<dbReference type="GO" id="GO:0004633">
    <property type="term" value="F:phosphopantothenoylcysteine decarboxylase activity"/>
    <property type="evidence" value="ECO:0007669"/>
    <property type="project" value="UniProtKB-UniRule"/>
</dbReference>
<feature type="binding site" evidence="3">
    <location>
        <position position="327"/>
    </location>
    <ligand>
        <name>CTP</name>
        <dbReference type="ChEBI" id="CHEBI:37563"/>
    </ligand>
</feature>
<evidence type="ECO:0000259" key="5">
    <source>
        <dbReference type="Pfam" id="PF02441"/>
    </source>
</evidence>
<protein>
    <recommendedName>
        <fullName evidence="3">Coenzyme A biosynthesis bifunctional protein CoaBC</fullName>
    </recommendedName>
    <alternativeName>
        <fullName evidence="3">DNA/pantothenate metabolism flavoprotein</fullName>
    </alternativeName>
    <alternativeName>
        <fullName evidence="3">Phosphopantothenoylcysteine synthetase/decarboxylase</fullName>
        <shortName evidence="3">PPCS-PPCDC</shortName>
    </alternativeName>
    <domain>
        <recommendedName>
            <fullName evidence="3">Phosphopantothenoylcysteine decarboxylase</fullName>
            <shortName evidence="3">PPC decarboxylase</shortName>
            <shortName evidence="3">PPC-DC</shortName>
            <ecNumber evidence="3">4.1.1.36</ecNumber>
        </recommendedName>
        <alternativeName>
            <fullName evidence="3">CoaC</fullName>
        </alternativeName>
    </domain>
    <domain>
        <recommendedName>
            <fullName evidence="3">Phosphopantothenate--cysteine ligase</fullName>
            <ecNumber evidence="3">6.3.2.5</ecNumber>
        </recommendedName>
        <alternativeName>
            <fullName evidence="3">CoaB</fullName>
        </alternativeName>
        <alternativeName>
            <fullName evidence="3">Phosphopantothenoylcysteine synthetase</fullName>
            <shortName evidence="3">PPC synthetase</shortName>
            <shortName evidence="3">PPC-S</shortName>
        </alternativeName>
    </domain>
</protein>
<keyword evidence="8" id="KW-1185">Reference proteome</keyword>
<comment type="pathway">
    <text evidence="3 4">Cofactor biosynthesis; coenzyme A biosynthesis; CoA from (R)-pantothenate: step 3/5.</text>
</comment>
<accession>B0C6A4</accession>
<dbReference type="KEGG" id="amr:AM1_0110"/>
<dbReference type="Pfam" id="PF02441">
    <property type="entry name" value="Flavoprotein"/>
    <property type="match status" value="1"/>
</dbReference>
<dbReference type="UniPathway" id="UPA00241">
    <property type="reaction ID" value="UER00353"/>
</dbReference>
<dbReference type="InterPro" id="IPR003382">
    <property type="entry name" value="Flavoprotein"/>
</dbReference>
<dbReference type="eggNOG" id="COG0452">
    <property type="taxonomic scope" value="Bacteria"/>
</dbReference>
<dbReference type="Proteomes" id="UP000000268">
    <property type="component" value="Chromosome"/>
</dbReference>
<feature type="binding site" evidence="3">
    <location>
        <position position="282"/>
    </location>
    <ligand>
        <name>CTP</name>
        <dbReference type="ChEBI" id="CHEBI:37563"/>
    </ligand>
</feature>
<dbReference type="RefSeq" id="WP_012160817.1">
    <property type="nucleotide sequence ID" value="NC_009925.1"/>
</dbReference>
<feature type="binding site" evidence="3">
    <location>
        <begin position="308"/>
        <end position="311"/>
    </location>
    <ligand>
        <name>CTP</name>
        <dbReference type="ChEBI" id="CHEBI:37563"/>
    </ligand>
</feature>
<keyword evidence="3" id="KW-0479">Metal-binding</keyword>
<dbReference type="GO" id="GO:0015941">
    <property type="term" value="P:pantothenate catabolic process"/>
    <property type="evidence" value="ECO:0007669"/>
    <property type="project" value="InterPro"/>
</dbReference>
<evidence type="ECO:0000256" key="3">
    <source>
        <dbReference type="HAMAP-Rule" id="MF_02225"/>
    </source>
</evidence>
<sequence length="401" mass="42960">MSSRILIGIGGGIAAYKVCEVISALVKSGAKVRAILTSAAQEFITPLTITTLCRQPAYEDTSLWQPHHTRPLHIELGEWADLLVLAPLTANTLAKLNAGLADNLLTNTVLASTAPILVTPAMNTTMWQQAVVQRNWHQLLEDQRYHALGPGSGMLACDTVGEGRMAEPADLLTYINSLLVTKGERDLKGKRLLISAGGTREHLDPVRFIGNPSSGKMGLALALAAWYRGADVQLVHGPLASPLPTTPQLETVAVTSSAEMRAAMLAAYPQADWTIMAAAVGDVQPAHYFPEKLPKKSLPSDLLLKPIPDILAELGQQKQSHQKLIGFAAQTGDIIAPAQEKLERKRLDAIVANPIDQPQSGFGSEHNQAVFLDSAGHQVAIPICSKLLMAHQVLNLINGLA</sequence>
<feature type="domain" description="DNA/pantothenate metabolism flavoprotein C-terminal" evidence="6">
    <location>
        <begin position="187"/>
        <end position="398"/>
    </location>
</feature>
<comment type="similarity">
    <text evidence="3 4">In the N-terminal section; belongs to the HFCD (homo-oligomeric flavin containing Cys decarboxylase) superfamily.</text>
</comment>
<comment type="catalytic activity">
    <reaction evidence="3 4">
        <text>(R)-4'-phosphopantothenate + L-cysteine + CTP = N-[(R)-4-phosphopantothenoyl]-L-cysteine + CMP + diphosphate + H(+)</text>
        <dbReference type="Rhea" id="RHEA:19397"/>
        <dbReference type="ChEBI" id="CHEBI:10986"/>
        <dbReference type="ChEBI" id="CHEBI:15378"/>
        <dbReference type="ChEBI" id="CHEBI:33019"/>
        <dbReference type="ChEBI" id="CHEBI:35235"/>
        <dbReference type="ChEBI" id="CHEBI:37563"/>
        <dbReference type="ChEBI" id="CHEBI:59458"/>
        <dbReference type="ChEBI" id="CHEBI:60377"/>
        <dbReference type="EC" id="6.3.2.5"/>
    </reaction>
</comment>
<dbReference type="HOGENOM" id="CLU_033319_0_1_3"/>
<feature type="region of interest" description="Phosphopantothenate--cysteine ligase" evidence="3">
    <location>
        <begin position="192"/>
        <end position="401"/>
    </location>
</feature>
<keyword evidence="1 3" id="KW-0210">Decarboxylase</keyword>
<keyword evidence="3 4" id="KW-0285">Flavoprotein</keyword>
<name>B0C6A4_ACAM1</name>
<dbReference type="InterPro" id="IPR005252">
    <property type="entry name" value="CoaBC"/>
</dbReference>
<comment type="function">
    <text evidence="4">Catalyzes two steps in the biosynthesis of coenzyme A. In the first step cysteine is conjugated to 4'-phosphopantothenate to form 4-phosphopantothenoylcysteine, in the latter compound is decarboxylated to form 4'-phosphopantotheine.</text>
</comment>
<dbReference type="Pfam" id="PF04127">
    <property type="entry name" value="DFP"/>
    <property type="match status" value="1"/>
</dbReference>
<comment type="function">
    <text evidence="3">Catalyzes two sequential steps in the biosynthesis of coenzyme A. In the first step cysteine is conjugated to 4'-phosphopantothenate to form 4-phosphopantothenoylcysteine. In the second step the latter compound is decarboxylated to form 4'-phosphopantotheine.</text>
</comment>
<keyword evidence="3 4" id="KW-0288">FMN</keyword>
<evidence type="ECO:0000259" key="6">
    <source>
        <dbReference type="Pfam" id="PF04127"/>
    </source>
</evidence>
<dbReference type="EC" id="4.1.1.36" evidence="3"/>
<comment type="caution">
    <text evidence="3">Lacks conserved residue(s) required for the propagation of feature annotation.</text>
</comment>
<dbReference type="SUPFAM" id="SSF102645">
    <property type="entry name" value="CoaB-like"/>
    <property type="match status" value="1"/>
</dbReference>
<feature type="active site" description="Proton donor" evidence="3">
    <location>
        <position position="157"/>
    </location>
</feature>
<feature type="binding site" evidence="3">
    <location>
        <position position="292"/>
    </location>
    <ligand>
        <name>CTP</name>
        <dbReference type="ChEBI" id="CHEBI:37563"/>
    </ligand>
</feature>
<organism evidence="7 8">
    <name type="scientific">Acaryochloris marina (strain MBIC 11017)</name>
    <dbReference type="NCBI Taxonomy" id="329726"/>
    <lineage>
        <taxon>Bacteria</taxon>
        <taxon>Bacillati</taxon>
        <taxon>Cyanobacteriota</taxon>
        <taxon>Cyanophyceae</taxon>
        <taxon>Acaryochloridales</taxon>
        <taxon>Acaryochloridaceae</taxon>
        <taxon>Acaryochloris</taxon>
    </lineage>
</organism>
<keyword evidence="3" id="KW-0460">Magnesium</keyword>
<proteinExistence type="inferred from homology"/>
<comment type="cofactor">
    <cofactor evidence="3">
        <name>FMN</name>
        <dbReference type="ChEBI" id="CHEBI:58210"/>
    </cofactor>
    <text evidence="3">Binds 1 FMN per subunit.</text>
</comment>
<evidence type="ECO:0000256" key="1">
    <source>
        <dbReference type="ARBA" id="ARBA00022793"/>
    </source>
</evidence>
<dbReference type="GO" id="GO:0046872">
    <property type="term" value="F:metal ion binding"/>
    <property type="evidence" value="ECO:0007669"/>
    <property type="project" value="UniProtKB-KW"/>
</dbReference>
<dbReference type="STRING" id="329726.AM1_0110"/>
<dbReference type="EC" id="6.3.2.5" evidence="3"/>
<gene>
    <name evidence="3 7" type="primary">coaBC</name>
    <name evidence="7" type="ordered locus">AM1_0110</name>
</gene>
<dbReference type="InterPro" id="IPR036551">
    <property type="entry name" value="Flavin_trans-like"/>
</dbReference>
<comment type="cofactor">
    <cofactor evidence="3">
        <name>Mg(2+)</name>
        <dbReference type="ChEBI" id="CHEBI:18420"/>
    </cofactor>
</comment>
<keyword evidence="3" id="KW-0511">Multifunctional enzyme</keyword>
<dbReference type="SUPFAM" id="SSF52507">
    <property type="entry name" value="Homo-oligomeric flavin-containing Cys decarboxylases, HFCD"/>
    <property type="match status" value="1"/>
</dbReference>
<dbReference type="NCBIfam" id="TIGR00521">
    <property type="entry name" value="coaBC_dfp"/>
    <property type="match status" value="1"/>
</dbReference>
<dbReference type="GO" id="GO:0071513">
    <property type="term" value="C:phosphopantothenoylcysteine decarboxylase complex"/>
    <property type="evidence" value="ECO:0007669"/>
    <property type="project" value="TreeGrafter"/>
</dbReference>
<dbReference type="AlphaFoldDB" id="B0C6A4"/>